<sequence>MDTAEPRTVVPVKTDGKIEERSAVTKRKRDSMDVLEMPPAKNNSSRSSSSEAELSETFSAGSISSGTTDDAVANDDHDPIHSVNIPDMFSSIMSIEPLINPHYETIKPQADAWAAMVYGLDEKMAKRNVKADFAYMNAIWAPHADEEAFRMMVDWHHWVFAFDDLFDEGHLSDNSELAQQEIDATVAIMSDDHPPISKEENPIRHVFQTTWKRLQKRAGPEQQQRWIRNHQDYFTGLLRQVEIQRTQKKLTIEEYIDFRRQSIGAMPSCSLVEYACNINITQSVLDHPSIVECEKISADLVYLVNDVLSLRKDLELGVEHNLIILLKKQGLSEQEAVNKIEDMLDDCYRRWYRALAEMPIWGEGIDREVLKYVDGCRNIALGNLYWSYKSGRYLKDEGPQVRESRVLNLPISV</sequence>
<accession>A0ACC1PAP3</accession>
<gene>
    <name evidence="1" type="ORF">NUW58_g3761</name>
</gene>
<proteinExistence type="predicted"/>
<comment type="caution">
    <text evidence="1">The sequence shown here is derived from an EMBL/GenBank/DDBJ whole genome shotgun (WGS) entry which is preliminary data.</text>
</comment>
<protein>
    <submittedName>
        <fullName evidence="1">Uncharacterized protein</fullName>
    </submittedName>
</protein>
<dbReference type="EMBL" id="JAPDGR010000597">
    <property type="protein sequence ID" value="KAJ2988863.1"/>
    <property type="molecule type" value="Genomic_DNA"/>
</dbReference>
<evidence type="ECO:0000313" key="1">
    <source>
        <dbReference type="EMBL" id="KAJ2988863.1"/>
    </source>
</evidence>
<dbReference type="Proteomes" id="UP001143856">
    <property type="component" value="Unassembled WGS sequence"/>
</dbReference>
<reference evidence="1" key="1">
    <citation type="submission" date="2022-10" db="EMBL/GenBank/DDBJ databases">
        <title>Genome Sequence of Xylaria curta.</title>
        <authorList>
            <person name="Buettner E."/>
        </authorList>
    </citation>
    <scope>NUCLEOTIDE SEQUENCE</scope>
    <source>
        <strain evidence="1">Babe10</strain>
    </source>
</reference>
<organism evidence="1 2">
    <name type="scientific">Xylaria curta</name>
    <dbReference type="NCBI Taxonomy" id="42375"/>
    <lineage>
        <taxon>Eukaryota</taxon>
        <taxon>Fungi</taxon>
        <taxon>Dikarya</taxon>
        <taxon>Ascomycota</taxon>
        <taxon>Pezizomycotina</taxon>
        <taxon>Sordariomycetes</taxon>
        <taxon>Xylariomycetidae</taxon>
        <taxon>Xylariales</taxon>
        <taxon>Xylariaceae</taxon>
        <taxon>Xylaria</taxon>
    </lineage>
</organism>
<keyword evidence="2" id="KW-1185">Reference proteome</keyword>
<name>A0ACC1PAP3_9PEZI</name>
<evidence type="ECO:0000313" key="2">
    <source>
        <dbReference type="Proteomes" id="UP001143856"/>
    </source>
</evidence>